<dbReference type="InterPro" id="IPR025889">
    <property type="entry name" value="GSP17M-like_dom"/>
</dbReference>
<protein>
    <submittedName>
        <fullName evidence="3">Membrane protein</fullName>
    </submittedName>
</protein>
<keyword evidence="1" id="KW-0812">Transmembrane</keyword>
<comment type="caution">
    <text evidence="3">The sequence shown here is derived from an EMBL/GenBank/DDBJ whole genome shotgun (WGS) entry which is preliminary data.</text>
</comment>
<evidence type="ECO:0000256" key="1">
    <source>
        <dbReference type="SAM" id="Phobius"/>
    </source>
</evidence>
<dbReference type="Proteomes" id="UP001499930">
    <property type="component" value="Unassembled WGS sequence"/>
</dbReference>
<feature type="transmembrane region" description="Helical" evidence="1">
    <location>
        <begin position="90"/>
        <end position="110"/>
    </location>
</feature>
<reference evidence="4" key="1">
    <citation type="journal article" date="2019" name="Int. J. Syst. Evol. Microbiol.">
        <title>The Global Catalogue of Microorganisms (GCM) 10K type strain sequencing project: providing services to taxonomists for standard genome sequencing and annotation.</title>
        <authorList>
            <consortium name="The Broad Institute Genomics Platform"/>
            <consortium name="The Broad Institute Genome Sequencing Center for Infectious Disease"/>
            <person name="Wu L."/>
            <person name="Ma J."/>
        </authorList>
    </citation>
    <scope>NUCLEOTIDE SEQUENCE [LARGE SCALE GENOMIC DNA]</scope>
    <source>
        <strain evidence="4">JCM 3106</strain>
    </source>
</reference>
<organism evidence="3 4">
    <name type="scientific">Streptosporangium longisporum</name>
    <dbReference type="NCBI Taxonomy" id="46187"/>
    <lineage>
        <taxon>Bacteria</taxon>
        <taxon>Bacillati</taxon>
        <taxon>Actinomycetota</taxon>
        <taxon>Actinomycetes</taxon>
        <taxon>Streptosporangiales</taxon>
        <taxon>Streptosporangiaceae</taxon>
        <taxon>Streptosporangium</taxon>
    </lineage>
</organism>
<dbReference type="RefSeq" id="WP_344905865.1">
    <property type="nucleotide sequence ID" value="NZ_BAAAWD010000025.1"/>
</dbReference>
<feature type="transmembrane region" description="Helical" evidence="1">
    <location>
        <begin position="61"/>
        <end position="84"/>
    </location>
</feature>
<evidence type="ECO:0000313" key="4">
    <source>
        <dbReference type="Proteomes" id="UP001499930"/>
    </source>
</evidence>
<keyword evidence="1" id="KW-1133">Transmembrane helix</keyword>
<dbReference type="EMBL" id="BAAAWD010000025">
    <property type="protein sequence ID" value="GAA3036865.1"/>
    <property type="molecule type" value="Genomic_DNA"/>
</dbReference>
<feature type="domain" description="General stress protein 17M-like" evidence="2">
    <location>
        <begin position="12"/>
        <end position="86"/>
    </location>
</feature>
<proteinExistence type="predicted"/>
<evidence type="ECO:0000259" key="2">
    <source>
        <dbReference type="Pfam" id="PF11181"/>
    </source>
</evidence>
<gene>
    <name evidence="3" type="ORF">GCM10017559_75780</name>
</gene>
<sequence length="161" mass="17244">MRPDVNLTTHETVAGFGTYAEAQRAVDQLSDQKFPVEHTMIVGVGLRLVEQVLGRLTYLRAAAMGAGTGAWFGLLIGLFFAIFAPGPFPVVLALWGLVWGAVAGAVFGLISHAFTGGKRDFLSSSAIIADRYEVLVATPQAAEARRLLNVGTSEQMPRQQI</sequence>
<keyword evidence="1" id="KW-0472">Membrane</keyword>
<evidence type="ECO:0000313" key="3">
    <source>
        <dbReference type="EMBL" id="GAA3036865.1"/>
    </source>
</evidence>
<dbReference type="Pfam" id="PF11181">
    <property type="entry name" value="YflT"/>
    <property type="match status" value="1"/>
</dbReference>
<accession>A0ABP6L9F9</accession>
<name>A0ABP6L9F9_9ACTN</name>
<keyword evidence="4" id="KW-1185">Reference proteome</keyword>